<name>A0A170RR46_EHRRU</name>
<comment type="caution">
    <text evidence="1">The sequence shown here is derived from an EMBL/GenBank/DDBJ whole genome shotgun (WGS) entry which is preliminary data.</text>
</comment>
<reference evidence="2" key="1">
    <citation type="submission" date="2016-05" db="EMBL/GenBank/DDBJ databases">
        <title>Draft genome sequences of four strains of Ehrlichia ruminantium, a tick-borne pathogen of ruminants, isolated from Zimbabwe, The Gambia and Ghana.</title>
        <authorList>
            <person name="Nakao R."/>
            <person name="Jongejan F."/>
            <person name="Sugimoto C."/>
        </authorList>
    </citation>
    <scope>NUCLEOTIDE SEQUENCE [LARGE SCALE GENOMIC DNA]</scope>
    <source>
        <strain evidence="2">Kerr Seringe</strain>
    </source>
</reference>
<dbReference type="STRING" id="779.GCA_002019755_00271"/>
<dbReference type="AlphaFoldDB" id="A0A170RR46"/>
<sequence length="153" mass="17359">MYSILMNDVGNDEMVKVLNDIIKGEKSNYQYLAKFKLASIYSEDKVEEARVIYAELANDEKLIPELREFARYLEIITLLKIDDAGLLKDRIQKLLSQKSNVYKSSDKEIVAISMIKGNDVEKAVGVIKEIIGASDSDAMVYKNAIDLLQIYDN</sequence>
<dbReference type="Proteomes" id="UP000092677">
    <property type="component" value="Unassembled WGS sequence"/>
</dbReference>
<gene>
    <name evidence="1" type="ORF">EHRUM2_02880</name>
</gene>
<accession>A0A170RR46</accession>
<organism evidence="1 2">
    <name type="scientific">Ehrlichia ruminantium</name>
    <name type="common">heartwater rickettsia</name>
    <name type="synonym">Cowdria ruminantium</name>
    <dbReference type="NCBI Taxonomy" id="779"/>
    <lineage>
        <taxon>Bacteria</taxon>
        <taxon>Pseudomonadati</taxon>
        <taxon>Pseudomonadota</taxon>
        <taxon>Alphaproteobacteria</taxon>
        <taxon>Rickettsiales</taxon>
        <taxon>Anaplasmataceae</taxon>
        <taxon>Ehrlichia</taxon>
    </lineage>
</organism>
<evidence type="ECO:0000313" key="1">
    <source>
        <dbReference type="EMBL" id="GAT77079.1"/>
    </source>
</evidence>
<evidence type="ECO:0000313" key="2">
    <source>
        <dbReference type="Proteomes" id="UP000092677"/>
    </source>
</evidence>
<protein>
    <submittedName>
        <fullName evidence="1">Putative integral membrane protein</fullName>
    </submittedName>
</protein>
<proteinExistence type="predicted"/>
<dbReference type="EMBL" id="BDDL01000034">
    <property type="protein sequence ID" value="GAT77079.1"/>
    <property type="molecule type" value="Genomic_DNA"/>
</dbReference>